<keyword evidence="4 7" id="KW-0560">Oxidoreductase</keyword>
<dbReference type="Pfam" id="PF08125">
    <property type="entry name" value="Mannitol_dh_C"/>
    <property type="match status" value="1"/>
</dbReference>
<dbReference type="STRING" id="1308866.J416_01714"/>
<dbReference type="AlphaFoldDB" id="N4WYQ0"/>
<dbReference type="SUPFAM" id="SSF48179">
    <property type="entry name" value="6-phosphogluconate dehydrogenase C-terminal domain-like"/>
    <property type="match status" value="1"/>
</dbReference>
<dbReference type="InterPro" id="IPR023027">
    <property type="entry name" value="Mannitol_DH_CS"/>
</dbReference>
<feature type="domain" description="Mannitol dehydrogenase N-terminal" evidence="8">
    <location>
        <begin position="2"/>
        <end position="193"/>
    </location>
</feature>
<dbReference type="NCBIfam" id="NF002646">
    <property type="entry name" value="PRK02318.1-2"/>
    <property type="match status" value="1"/>
</dbReference>
<reference evidence="10 11" key="1">
    <citation type="submission" date="2013-03" db="EMBL/GenBank/DDBJ databases">
        <title>Draft genome sequence of Gracibacillus halophilus YIM-C55.5, a moderately halophilic and thermophilic organism from the Xiaochaidamu salt lake.</title>
        <authorList>
            <person name="Sugumar T."/>
            <person name="Polireddy D.R."/>
            <person name="Antony A."/>
            <person name="Madhava Y.R."/>
            <person name="Sivakumar N."/>
        </authorList>
    </citation>
    <scope>NUCLEOTIDE SEQUENCE [LARGE SCALE GENOMIC DNA]</scope>
    <source>
        <strain evidence="10 11">YIM-C55.5</strain>
    </source>
</reference>
<dbReference type="GO" id="GO:0019592">
    <property type="term" value="P:mannitol catabolic process"/>
    <property type="evidence" value="ECO:0007669"/>
    <property type="project" value="TreeGrafter"/>
</dbReference>
<evidence type="ECO:0000256" key="3">
    <source>
        <dbReference type="ARBA" id="ARBA00016219"/>
    </source>
</evidence>
<evidence type="ECO:0000256" key="5">
    <source>
        <dbReference type="ARBA" id="ARBA00023027"/>
    </source>
</evidence>
<dbReference type="EMBL" id="APML01000005">
    <property type="protein sequence ID" value="ENH98171.1"/>
    <property type="molecule type" value="Genomic_DNA"/>
</dbReference>
<comment type="caution">
    <text evidence="10">The sequence shown here is derived from an EMBL/GenBank/DDBJ whole genome shotgun (WGS) entry which is preliminary data.</text>
</comment>
<evidence type="ECO:0000256" key="6">
    <source>
        <dbReference type="ARBA" id="ARBA00048615"/>
    </source>
</evidence>
<feature type="domain" description="Mannitol dehydrogenase C-terminal" evidence="9">
    <location>
        <begin position="204"/>
        <end position="348"/>
    </location>
</feature>
<dbReference type="PROSITE" id="PS00974">
    <property type="entry name" value="MANNITOL_DHGENASE"/>
    <property type="match status" value="1"/>
</dbReference>
<sequence>MLAVHFGAGNIGRGFIGSLLHRAGYEVAFVDVNEDVIHAIQTRGQYRVIFAGENQEEEVIDQISAINSSTNPEKVEQAVAEADLVTTAVGPNVLPVIAKAIASGLTQRFQQTEEPLNVIACENMVGGSSVLKDEVYKHVTAEEQALIAQRVGFPDSAVDRIVPNQKQDDPLAVAVEPYYEWVVEQPAIRGEVPDVPGITYVDELKPFIERKLFTVNTGHATIAYAGRYYGYQTIKEALEAEEVYALVKGVLDETGKVLVTTYGFEPKEHKDYQAKILERFRNPYISDEVTRVGRGPIRKLGNQDRFVRPALLYREVFNETPNYVAKAIAVALLYKNAEDQEAVDLENKINQQGFASGFAEIAALEEDHPLVKEVVKQVQSL</sequence>
<evidence type="ECO:0000313" key="11">
    <source>
        <dbReference type="Proteomes" id="UP000012283"/>
    </source>
</evidence>
<dbReference type="RefSeq" id="WP_003463411.1">
    <property type="nucleotide sequence ID" value="NZ_APML01000005.1"/>
</dbReference>
<evidence type="ECO:0000256" key="7">
    <source>
        <dbReference type="HAMAP-Rule" id="MF_00196"/>
    </source>
</evidence>
<feature type="binding site" evidence="7">
    <location>
        <begin position="3"/>
        <end position="14"/>
    </location>
    <ligand>
        <name>NAD(+)</name>
        <dbReference type="ChEBI" id="CHEBI:57540"/>
    </ligand>
</feature>
<proteinExistence type="inferred from homology"/>
<dbReference type="InterPro" id="IPR008927">
    <property type="entry name" value="6-PGluconate_DH-like_C_sf"/>
</dbReference>
<dbReference type="InterPro" id="IPR023028">
    <property type="entry name" value="Mannitol_1_phos_5_DH"/>
</dbReference>
<evidence type="ECO:0000259" key="9">
    <source>
        <dbReference type="Pfam" id="PF08125"/>
    </source>
</evidence>
<gene>
    <name evidence="7" type="primary">mtlD</name>
    <name evidence="10" type="ORF">J416_01714</name>
</gene>
<dbReference type="InterPro" id="IPR036291">
    <property type="entry name" value="NAD(P)-bd_dom_sf"/>
</dbReference>
<name>N4WYQ0_9BACI</name>
<dbReference type="Gene3D" id="3.40.50.720">
    <property type="entry name" value="NAD(P)-binding Rossmann-like Domain"/>
    <property type="match status" value="1"/>
</dbReference>
<dbReference type="InterPro" id="IPR013328">
    <property type="entry name" value="6PGD_dom2"/>
</dbReference>
<dbReference type="InterPro" id="IPR013131">
    <property type="entry name" value="Mannitol_DH_N"/>
</dbReference>
<dbReference type="SUPFAM" id="SSF51735">
    <property type="entry name" value="NAD(P)-binding Rossmann-fold domains"/>
    <property type="match status" value="1"/>
</dbReference>
<dbReference type="GO" id="GO:0008926">
    <property type="term" value="F:mannitol-1-phosphate 5-dehydrogenase activity"/>
    <property type="evidence" value="ECO:0007669"/>
    <property type="project" value="UniProtKB-UniRule"/>
</dbReference>
<dbReference type="GO" id="GO:0005829">
    <property type="term" value="C:cytosol"/>
    <property type="evidence" value="ECO:0007669"/>
    <property type="project" value="TreeGrafter"/>
</dbReference>
<dbReference type="eggNOG" id="COG0246">
    <property type="taxonomic scope" value="Bacteria"/>
</dbReference>
<dbReference type="PANTHER" id="PTHR30524">
    <property type="entry name" value="MANNITOL-1-PHOSPHATE 5-DEHYDROGENASE"/>
    <property type="match status" value="1"/>
</dbReference>
<evidence type="ECO:0000313" key="10">
    <source>
        <dbReference type="EMBL" id="ENH98171.1"/>
    </source>
</evidence>
<dbReference type="OrthoDB" id="271711at2"/>
<dbReference type="Gene3D" id="1.10.1040.10">
    <property type="entry name" value="N-(1-d-carboxylethyl)-l-norvaline Dehydrogenase, domain 2"/>
    <property type="match status" value="1"/>
</dbReference>
<dbReference type="InterPro" id="IPR000669">
    <property type="entry name" value="Mannitol_DH"/>
</dbReference>
<dbReference type="PRINTS" id="PR00084">
    <property type="entry name" value="MTLDHDRGNASE"/>
</dbReference>
<dbReference type="PANTHER" id="PTHR30524:SF0">
    <property type="entry name" value="ALTRONATE OXIDOREDUCTASE-RELATED"/>
    <property type="match status" value="1"/>
</dbReference>
<evidence type="ECO:0000256" key="1">
    <source>
        <dbReference type="ARBA" id="ARBA00006541"/>
    </source>
</evidence>
<evidence type="ECO:0000259" key="8">
    <source>
        <dbReference type="Pfam" id="PF01232"/>
    </source>
</evidence>
<evidence type="ECO:0000256" key="4">
    <source>
        <dbReference type="ARBA" id="ARBA00023002"/>
    </source>
</evidence>
<comment type="similarity">
    <text evidence="1 7">Belongs to the mannitol dehydrogenase family.</text>
</comment>
<dbReference type="NCBIfam" id="NF002652">
    <property type="entry name" value="PRK02318.2-5"/>
    <property type="match status" value="1"/>
</dbReference>
<dbReference type="PATRIC" id="fig|1308866.3.peg.348"/>
<dbReference type="EC" id="1.1.1.17" evidence="2 7"/>
<organism evidence="10 11">
    <name type="scientific">Gracilibacillus halophilus YIM-C55.5</name>
    <dbReference type="NCBI Taxonomy" id="1308866"/>
    <lineage>
        <taxon>Bacteria</taxon>
        <taxon>Bacillati</taxon>
        <taxon>Bacillota</taxon>
        <taxon>Bacilli</taxon>
        <taxon>Bacillales</taxon>
        <taxon>Bacillaceae</taxon>
        <taxon>Gracilibacillus</taxon>
    </lineage>
</organism>
<protein>
    <recommendedName>
        <fullName evidence="3 7">Mannitol-1-phosphate 5-dehydrogenase</fullName>
        <ecNumber evidence="2 7">1.1.1.17</ecNumber>
    </recommendedName>
</protein>
<dbReference type="Pfam" id="PF01232">
    <property type="entry name" value="Mannitol_dh"/>
    <property type="match status" value="1"/>
</dbReference>
<dbReference type="Proteomes" id="UP000012283">
    <property type="component" value="Unassembled WGS sequence"/>
</dbReference>
<keyword evidence="11" id="KW-1185">Reference proteome</keyword>
<dbReference type="NCBIfam" id="NF002647">
    <property type="entry name" value="PRK02318.1-3"/>
    <property type="match status" value="1"/>
</dbReference>
<dbReference type="NCBIfam" id="NF002649">
    <property type="entry name" value="PRK02318.2-1"/>
    <property type="match status" value="1"/>
</dbReference>
<keyword evidence="5 7" id="KW-0520">NAD</keyword>
<comment type="catalytic activity">
    <reaction evidence="6 7">
        <text>D-mannitol 1-phosphate + NAD(+) = beta-D-fructose 6-phosphate + NADH + H(+)</text>
        <dbReference type="Rhea" id="RHEA:19661"/>
        <dbReference type="ChEBI" id="CHEBI:15378"/>
        <dbReference type="ChEBI" id="CHEBI:57540"/>
        <dbReference type="ChEBI" id="CHEBI:57634"/>
        <dbReference type="ChEBI" id="CHEBI:57945"/>
        <dbReference type="ChEBI" id="CHEBI:61381"/>
        <dbReference type="EC" id="1.1.1.17"/>
    </reaction>
</comment>
<accession>N4WYQ0</accession>
<dbReference type="HAMAP" id="MF_00196">
    <property type="entry name" value="Mannitol_dehydrog"/>
    <property type="match status" value="1"/>
</dbReference>
<evidence type="ECO:0000256" key="2">
    <source>
        <dbReference type="ARBA" id="ARBA00012939"/>
    </source>
</evidence>
<dbReference type="InterPro" id="IPR013118">
    <property type="entry name" value="Mannitol_DH_C"/>
</dbReference>